<feature type="compositionally biased region" description="Basic and acidic residues" evidence="1">
    <location>
        <begin position="73"/>
        <end position="82"/>
    </location>
</feature>
<feature type="transmembrane region" description="Helical" evidence="2">
    <location>
        <begin position="750"/>
        <end position="770"/>
    </location>
</feature>
<accession>A0A9W8RD92</accession>
<keyword evidence="2" id="KW-1133">Transmembrane helix</keyword>
<reference evidence="3" key="1">
    <citation type="submission" date="2022-09" db="EMBL/GenBank/DDBJ databases">
        <title>Fusarium specimens isolated from Avocado Roots.</title>
        <authorList>
            <person name="Stajich J."/>
            <person name="Roper C."/>
            <person name="Heimlech-Rivalta G."/>
        </authorList>
    </citation>
    <scope>NUCLEOTIDE SEQUENCE</scope>
    <source>
        <strain evidence="3">A02</strain>
    </source>
</reference>
<dbReference type="EMBL" id="JAOQAV010000004">
    <property type="protein sequence ID" value="KAJ4195086.1"/>
    <property type="molecule type" value="Genomic_DNA"/>
</dbReference>
<evidence type="ECO:0000313" key="3">
    <source>
        <dbReference type="EMBL" id="KAJ4195086.1"/>
    </source>
</evidence>
<feature type="transmembrane region" description="Helical" evidence="2">
    <location>
        <begin position="251"/>
        <end position="276"/>
    </location>
</feature>
<dbReference type="InterPro" id="IPR021840">
    <property type="entry name" value="DUF3433"/>
</dbReference>
<feature type="transmembrane region" description="Helical" evidence="2">
    <location>
        <begin position="855"/>
        <end position="878"/>
    </location>
</feature>
<dbReference type="PANTHER" id="PTHR37544:SF3">
    <property type="entry name" value="SPRAY"/>
    <property type="match status" value="1"/>
</dbReference>
<name>A0A9W8RD92_9HYPO</name>
<comment type="caution">
    <text evidence="3">The sequence shown here is derived from an EMBL/GenBank/DDBJ whole genome shotgun (WGS) entry which is preliminary data.</text>
</comment>
<keyword evidence="2" id="KW-0472">Membrane</keyword>
<keyword evidence="2" id="KW-0812">Transmembrane</keyword>
<dbReference type="PANTHER" id="PTHR37544">
    <property type="entry name" value="SPRAY-RELATED"/>
    <property type="match status" value="1"/>
</dbReference>
<protein>
    <submittedName>
        <fullName evidence="3">Uncharacterized protein</fullName>
    </submittedName>
</protein>
<evidence type="ECO:0000256" key="1">
    <source>
        <dbReference type="SAM" id="MobiDB-lite"/>
    </source>
</evidence>
<keyword evidence="4" id="KW-1185">Reference proteome</keyword>
<feature type="region of interest" description="Disordered" evidence="1">
    <location>
        <begin position="1"/>
        <end position="134"/>
    </location>
</feature>
<proteinExistence type="predicted"/>
<gene>
    <name evidence="3" type="ORF">NW755_002509</name>
</gene>
<evidence type="ECO:0000256" key="2">
    <source>
        <dbReference type="SAM" id="Phobius"/>
    </source>
</evidence>
<feature type="transmembrane region" description="Helical" evidence="2">
    <location>
        <begin position="634"/>
        <end position="654"/>
    </location>
</feature>
<evidence type="ECO:0000313" key="4">
    <source>
        <dbReference type="Proteomes" id="UP001152087"/>
    </source>
</evidence>
<feature type="transmembrane region" description="Helical" evidence="2">
    <location>
        <begin position="147"/>
        <end position="169"/>
    </location>
</feature>
<sequence length="1384" mass="152097">MSGARKPVASAGAPPAIPGTMHSKRYQQAAQQDENDLGYMHPMGGYLDGPTWTTYTQSPTSGHRGQQQYDLLARSRSDDSESPRPVSPLRPSEEYERCVPSQEPSPVQPTVDPKHNTRVQYTDRSPPSGGQDGLQKRMWTPMWLSKTVLFIFALVFICMTLATGLLYHFSRENNGISTQKEANHYGWKYGPTALLVVVGALWKQVDHHNKMLVPWKELQQGPSPADKSLLLDYVSPIVPSALWQAIKNRHWAVALSITGHLLILGTTVFSTGLLILETTEVTKTSQDFGVKSEFRVKDPKDVDIAFKVGPAAAQLYYGIHFQGLQYPAGTSENLILPELQLPNGVSDDLNYTLTTEGIRVGLDCEILPITNGTEARMPWKSILGSFIVTNISTSDCKINGVTIGVGPDHNYYHRKNTTQNYQGLFGVYPCNVDWNFATQYLQANDSDKRDMIQDIYADQRIVLSVADLRIAPYNVSKANPDYFYAHEVKVALCKPRYNLQFFDVQAASLVNNSARAVLSSISKSGRKLVSGLPVGAVARGVETASKALYLGPGGEDYALSQVVPTFFQLMSMKNGNSSVGAFLDPDLLIETGTSVFNGIAAQLMRQLALQPMEKQVAGNISYVENRLHVKAQSTGFMCAFLSLLTLIAVGTIFVRPRDVVPHEPGSAATTAAILAASNSLRQTLMNMGSLRQSQIRSRLQGLGFRSVVVPGPEPAFVVEPVAQSKEQVSYKASAETHAVPWWWPMAGTRWFLCVTIVMPLLLIAALEIVQRLSDTNTGFVDIGPSDSIVLATYIPAAVVLGVASMYSAVEFMVAVFAPFHALRKGRAPAERSISLNMVGKLLPHAAFMSFKTRHFAVLVALLANFIGSFLTIVISGLYSAINVPQVQDLAIQQLDTFNFDNVDLSLSDNQAAAIDSLIEYLDLDYPQWTHEGLVYNHFKPPQVKIENSSTEAPFTINVPAYRPKLNCTPLVEKREVKMVMVDAKGNYTQTIPGQNGFTEAIQGYMQVGFNTTLDYAKWCETSPNKNLTGNWWMESFLMPYTSNPVYMGQASVMQWDRQSISGNGAINTNPTTGDGYGANGLSTGNNGCPTFALTLGTVQVKSLKQIGKSSAKWNIEYDLETLMCYQNLERVETNLTWSLPDFQFTSSGKPKVDESTASLVRNGTGSYRYEYAINAWLEGLSDSVYNRTVPGPNNTSPAYANIDQFISALVHGKAGRPLEEYLGEKGMDKLAEGASRLYEVYMAQAMSLNMRSNSTDGTRLPSYNGTLTTSGHRRLKQNKPTKIALQAMLATMVVCAIATTQLMEVRGVLPHNPCSIAGTATLLAGGEMTTPEFVPPGSEWRNDGELAQSGVFSRSVYTLKWWDTTDSHMREKQRYGVDVDRAIG</sequence>
<feature type="transmembrane region" description="Helical" evidence="2">
    <location>
        <begin position="790"/>
        <end position="817"/>
    </location>
</feature>
<organism evidence="3 4">
    <name type="scientific">Fusarium falciforme</name>
    <dbReference type="NCBI Taxonomy" id="195108"/>
    <lineage>
        <taxon>Eukaryota</taxon>
        <taxon>Fungi</taxon>
        <taxon>Dikarya</taxon>
        <taxon>Ascomycota</taxon>
        <taxon>Pezizomycotina</taxon>
        <taxon>Sordariomycetes</taxon>
        <taxon>Hypocreomycetidae</taxon>
        <taxon>Hypocreales</taxon>
        <taxon>Nectriaceae</taxon>
        <taxon>Fusarium</taxon>
        <taxon>Fusarium solani species complex</taxon>
    </lineage>
</organism>
<dbReference type="Proteomes" id="UP001152087">
    <property type="component" value="Unassembled WGS sequence"/>
</dbReference>
<feature type="compositionally biased region" description="Polar residues" evidence="1">
    <location>
        <begin position="51"/>
        <end position="69"/>
    </location>
</feature>
<feature type="transmembrane region" description="Helical" evidence="2">
    <location>
        <begin position="189"/>
        <end position="205"/>
    </location>
</feature>
<dbReference type="Pfam" id="PF11915">
    <property type="entry name" value="DUF3433"/>
    <property type="match status" value="2"/>
</dbReference>